<organism evidence="6 7">
    <name type="scientific">Streptomyces taklimakanensis</name>
    <dbReference type="NCBI Taxonomy" id="2569853"/>
    <lineage>
        <taxon>Bacteria</taxon>
        <taxon>Bacillati</taxon>
        <taxon>Actinomycetota</taxon>
        <taxon>Actinomycetes</taxon>
        <taxon>Kitasatosporales</taxon>
        <taxon>Streptomycetaceae</taxon>
        <taxon>Streptomyces</taxon>
    </lineage>
</organism>
<dbReference type="GO" id="GO:0000976">
    <property type="term" value="F:transcription cis-regulatory region binding"/>
    <property type="evidence" value="ECO:0007669"/>
    <property type="project" value="TreeGrafter"/>
</dbReference>
<feature type="region of interest" description="Disordered" evidence="4">
    <location>
        <begin position="1"/>
        <end position="37"/>
    </location>
</feature>
<dbReference type="SUPFAM" id="SSF47413">
    <property type="entry name" value="lambda repressor-like DNA-binding domains"/>
    <property type="match status" value="1"/>
</dbReference>
<evidence type="ECO:0000313" key="7">
    <source>
        <dbReference type="Proteomes" id="UP000473014"/>
    </source>
</evidence>
<evidence type="ECO:0000256" key="1">
    <source>
        <dbReference type="ARBA" id="ARBA00023015"/>
    </source>
</evidence>
<dbReference type="InterPro" id="IPR028082">
    <property type="entry name" value="Peripla_BP_I"/>
</dbReference>
<dbReference type="PANTHER" id="PTHR30146:SF109">
    <property type="entry name" value="HTH-TYPE TRANSCRIPTIONAL REGULATOR GALS"/>
    <property type="match status" value="1"/>
</dbReference>
<sequence length="375" mass="40614">MLLPRRRTTENVSQARRRQDRTAVADTPRTSRTTGRRYGLRPTMKDVAARAGVGLKTVSRVVNGEPGVTPDTERRVRDAIAALGFRRNDSARILRKGRTASVGLVLEDLADPFYAPLSRAVEEVARAHGALLINGSSAEDREREQELVLALCARRVDGLVIIPAGDDHRYLEPEIEAGVATVFVDRPAARLEADAVLSDNFGGARAGVAHLIAHGHRRIGFIGDLPRIHTAAERLRGYRAAMAEAGLEVDASWVALGPTDPERVRADAERMLADRNSPSGPVTALLTGNNRVTVTVVRVPAVRERRAALVGFDDFELADLLTPPVTVIAQEPALLGRRAAELLFRRLEGAGDAPRRVELPTRLVPRGSGEVPPSS</sequence>
<evidence type="ECO:0000313" key="6">
    <source>
        <dbReference type="EMBL" id="MTE21980.1"/>
    </source>
</evidence>
<evidence type="ECO:0000256" key="2">
    <source>
        <dbReference type="ARBA" id="ARBA00023125"/>
    </source>
</evidence>
<dbReference type="PROSITE" id="PS00356">
    <property type="entry name" value="HTH_LACI_1"/>
    <property type="match status" value="1"/>
</dbReference>
<dbReference type="OrthoDB" id="3595338at2"/>
<dbReference type="CDD" id="cd06267">
    <property type="entry name" value="PBP1_LacI_sugar_binding-like"/>
    <property type="match status" value="1"/>
</dbReference>
<dbReference type="Gene3D" id="3.40.50.2300">
    <property type="match status" value="2"/>
</dbReference>
<accession>A0A6G2BIA7</accession>
<dbReference type="Proteomes" id="UP000473014">
    <property type="component" value="Unassembled WGS sequence"/>
</dbReference>
<dbReference type="AlphaFoldDB" id="A0A6G2BIA7"/>
<keyword evidence="2 6" id="KW-0238">DNA-binding</keyword>
<dbReference type="EMBL" id="WIXO01000001">
    <property type="protein sequence ID" value="MTE21980.1"/>
    <property type="molecule type" value="Genomic_DNA"/>
</dbReference>
<dbReference type="CDD" id="cd01392">
    <property type="entry name" value="HTH_LacI"/>
    <property type="match status" value="1"/>
</dbReference>
<evidence type="ECO:0000256" key="4">
    <source>
        <dbReference type="SAM" id="MobiDB-lite"/>
    </source>
</evidence>
<name>A0A6G2BIA7_9ACTN</name>
<keyword evidence="7" id="KW-1185">Reference proteome</keyword>
<dbReference type="PANTHER" id="PTHR30146">
    <property type="entry name" value="LACI-RELATED TRANSCRIPTIONAL REPRESSOR"/>
    <property type="match status" value="1"/>
</dbReference>
<dbReference type="PROSITE" id="PS50932">
    <property type="entry name" value="HTH_LACI_2"/>
    <property type="match status" value="1"/>
</dbReference>
<gene>
    <name evidence="6" type="ORF">F0L17_23270</name>
</gene>
<dbReference type="SMART" id="SM00354">
    <property type="entry name" value="HTH_LACI"/>
    <property type="match status" value="1"/>
</dbReference>
<dbReference type="Pfam" id="PF00356">
    <property type="entry name" value="LacI"/>
    <property type="match status" value="1"/>
</dbReference>
<dbReference type="SUPFAM" id="SSF53822">
    <property type="entry name" value="Periplasmic binding protein-like I"/>
    <property type="match status" value="1"/>
</dbReference>
<dbReference type="Gene3D" id="1.10.260.40">
    <property type="entry name" value="lambda repressor-like DNA-binding domains"/>
    <property type="match status" value="1"/>
</dbReference>
<evidence type="ECO:0000259" key="5">
    <source>
        <dbReference type="PROSITE" id="PS50932"/>
    </source>
</evidence>
<dbReference type="Pfam" id="PF13377">
    <property type="entry name" value="Peripla_BP_3"/>
    <property type="match status" value="1"/>
</dbReference>
<dbReference type="InterPro" id="IPR010982">
    <property type="entry name" value="Lambda_DNA-bd_dom_sf"/>
</dbReference>
<dbReference type="GO" id="GO:0003700">
    <property type="term" value="F:DNA-binding transcription factor activity"/>
    <property type="evidence" value="ECO:0007669"/>
    <property type="project" value="TreeGrafter"/>
</dbReference>
<comment type="caution">
    <text evidence="6">The sequence shown here is derived from an EMBL/GenBank/DDBJ whole genome shotgun (WGS) entry which is preliminary data.</text>
</comment>
<dbReference type="InterPro" id="IPR000843">
    <property type="entry name" value="HTH_LacI"/>
</dbReference>
<reference evidence="6 7" key="1">
    <citation type="submission" date="2019-11" db="EMBL/GenBank/DDBJ databases">
        <authorList>
            <person name="Yuan L."/>
        </authorList>
    </citation>
    <scope>NUCLEOTIDE SEQUENCE [LARGE SCALE GENOMIC DNA]</scope>
    <source>
        <strain evidence="6 7">TRM43335</strain>
    </source>
</reference>
<dbReference type="InterPro" id="IPR046335">
    <property type="entry name" value="LacI/GalR-like_sensor"/>
</dbReference>
<feature type="domain" description="HTH lacI-type" evidence="5">
    <location>
        <begin position="42"/>
        <end position="96"/>
    </location>
</feature>
<keyword evidence="1" id="KW-0805">Transcription regulation</keyword>
<proteinExistence type="predicted"/>
<evidence type="ECO:0000256" key="3">
    <source>
        <dbReference type="ARBA" id="ARBA00023163"/>
    </source>
</evidence>
<protein>
    <submittedName>
        <fullName evidence="6">LacI family DNA-binding transcriptional regulator</fullName>
    </submittedName>
</protein>
<keyword evidence="3" id="KW-0804">Transcription</keyword>